<dbReference type="Gene3D" id="3.40.190.290">
    <property type="match status" value="1"/>
</dbReference>
<proteinExistence type="inferred from homology"/>
<sequence>MKDLNAIRIFIKVAQLSSFSKAATSLNLPKSSVSQAVTMLESTLNTRLLHRTTRTVNMTSDGELFYQRALGIISDADDLKNLFVSEDKGLTGRIRVDMPQAVSRDTIIPNLSSFLKMHPNLEIELGSSDRRVDVIKEGFDCVVRVGELTDSSLIARRLGSFKVLNCVSRYYVKNHGLPKTLNDLKNHYIVRYSQTLGIPDPGFEYLDSNNQLQSITMKSQLTVNSSEAYLSAVLSGFGLIQSPIHGISKYLESGELIQVLPQYAMPDLPINILYPNRRHLPKRVSAFMLWLEEQLSVFTK</sequence>
<dbReference type="PANTHER" id="PTHR30537:SF72">
    <property type="entry name" value="LYSR FAMILY TRANSCRIPTIONAL REGULATOR"/>
    <property type="match status" value="1"/>
</dbReference>
<evidence type="ECO:0000259" key="5">
    <source>
        <dbReference type="PROSITE" id="PS50931"/>
    </source>
</evidence>
<keyword evidence="2" id="KW-0805">Transcription regulation</keyword>
<reference evidence="6 9" key="1">
    <citation type="submission" date="2015-06" db="EMBL/GenBank/DDBJ databases">
        <title>Genome sequence of Pseudoalteromonas carrageenovora.</title>
        <authorList>
            <person name="Xie B.-B."/>
            <person name="Rong J.-C."/>
            <person name="Qin Q.-L."/>
            <person name="Zhang Y.-Z."/>
        </authorList>
    </citation>
    <scope>NUCLEOTIDE SEQUENCE [LARGE SCALE GENOMIC DNA]</scope>
    <source>
        <strain evidence="6 9">IAM 12662</strain>
    </source>
</reference>
<dbReference type="FunFam" id="1.10.10.10:FF:000001">
    <property type="entry name" value="LysR family transcriptional regulator"/>
    <property type="match status" value="1"/>
</dbReference>
<dbReference type="InterPro" id="IPR036388">
    <property type="entry name" value="WH-like_DNA-bd_sf"/>
</dbReference>
<dbReference type="PROSITE" id="PS50931">
    <property type="entry name" value="HTH_LYSR"/>
    <property type="match status" value="1"/>
</dbReference>
<dbReference type="GO" id="GO:0006351">
    <property type="term" value="P:DNA-templated transcription"/>
    <property type="evidence" value="ECO:0007669"/>
    <property type="project" value="TreeGrafter"/>
</dbReference>
<reference evidence="7 8" key="2">
    <citation type="submission" date="2017-11" db="EMBL/GenBank/DDBJ databases">
        <authorList>
            <person name="Han C.G."/>
        </authorList>
    </citation>
    <scope>NUCLEOTIDE SEQUENCE [LARGE SCALE GENOMIC DNA]</scope>
    <source>
        <strain evidence="8">ATCC 43555</strain>
        <strain evidence="7">ATCC43555</strain>
    </source>
</reference>
<feature type="domain" description="HTH lysR-type" evidence="5">
    <location>
        <begin position="1"/>
        <end position="59"/>
    </location>
</feature>
<keyword evidence="4" id="KW-0804">Transcription</keyword>
<dbReference type="SUPFAM" id="SSF53850">
    <property type="entry name" value="Periplasmic binding protein-like II"/>
    <property type="match status" value="1"/>
</dbReference>
<dbReference type="EMBL" id="LT965929">
    <property type="protein sequence ID" value="SOU42835.1"/>
    <property type="molecule type" value="Genomic_DNA"/>
</dbReference>
<dbReference type="Pfam" id="PF00126">
    <property type="entry name" value="HTH_1"/>
    <property type="match status" value="1"/>
</dbReference>
<dbReference type="Proteomes" id="UP000615003">
    <property type="component" value="Unassembled WGS sequence"/>
</dbReference>
<dbReference type="Proteomes" id="UP000238288">
    <property type="component" value="Chromosome PCAR9b"/>
</dbReference>
<dbReference type="GeneID" id="93665544"/>
<dbReference type="Gene3D" id="1.10.10.10">
    <property type="entry name" value="Winged helix-like DNA-binding domain superfamily/Winged helix DNA-binding domain"/>
    <property type="match status" value="1"/>
</dbReference>
<dbReference type="InterPro" id="IPR000847">
    <property type="entry name" value="LysR_HTH_N"/>
</dbReference>
<dbReference type="OrthoDB" id="9786526at2"/>
<evidence type="ECO:0000313" key="6">
    <source>
        <dbReference type="EMBL" id="MBE0384452.1"/>
    </source>
</evidence>
<dbReference type="AlphaFoldDB" id="A0A2K4XEV6"/>
<protein>
    <submittedName>
        <fullName evidence="7">Uncharacterized HTH-type transcriptional regulator YhjC</fullName>
    </submittedName>
</protein>
<evidence type="ECO:0000256" key="1">
    <source>
        <dbReference type="ARBA" id="ARBA00009437"/>
    </source>
</evidence>
<comment type="similarity">
    <text evidence="1">Belongs to the LysR transcriptional regulatory family.</text>
</comment>
<evidence type="ECO:0000313" key="8">
    <source>
        <dbReference type="Proteomes" id="UP000238288"/>
    </source>
</evidence>
<dbReference type="RefSeq" id="WP_024032767.1">
    <property type="nucleotide sequence ID" value="NZ_AQGW01000025.1"/>
</dbReference>
<dbReference type="SUPFAM" id="SSF46785">
    <property type="entry name" value="Winged helix' DNA-binding domain"/>
    <property type="match status" value="1"/>
</dbReference>
<evidence type="ECO:0000256" key="3">
    <source>
        <dbReference type="ARBA" id="ARBA00023125"/>
    </source>
</evidence>
<evidence type="ECO:0000313" key="7">
    <source>
        <dbReference type="EMBL" id="SOU42835.1"/>
    </source>
</evidence>
<evidence type="ECO:0000256" key="4">
    <source>
        <dbReference type="ARBA" id="ARBA00023163"/>
    </source>
</evidence>
<dbReference type="CDD" id="cd08472">
    <property type="entry name" value="PBP2_CrgA_like_3"/>
    <property type="match status" value="1"/>
</dbReference>
<dbReference type="InterPro" id="IPR058163">
    <property type="entry name" value="LysR-type_TF_proteobact-type"/>
</dbReference>
<dbReference type="GO" id="GO:0003700">
    <property type="term" value="F:DNA-binding transcription factor activity"/>
    <property type="evidence" value="ECO:0007669"/>
    <property type="project" value="InterPro"/>
</dbReference>
<dbReference type="InterPro" id="IPR005119">
    <property type="entry name" value="LysR_subst-bd"/>
</dbReference>
<evidence type="ECO:0000313" key="9">
    <source>
        <dbReference type="Proteomes" id="UP000615003"/>
    </source>
</evidence>
<accession>A0A2K4XEV6</accession>
<dbReference type="InterPro" id="IPR036390">
    <property type="entry name" value="WH_DNA-bd_sf"/>
</dbReference>
<keyword evidence="3" id="KW-0238">DNA-binding</keyword>
<dbReference type="Pfam" id="PF03466">
    <property type="entry name" value="LysR_substrate"/>
    <property type="match status" value="1"/>
</dbReference>
<name>A0A2K4XEV6_PSEVC</name>
<gene>
    <name evidence="7" type="primary">yhjC</name>
    <name evidence="7" type="ORF">PCAR9_B0362</name>
    <name evidence="6" type="ORF">PCARR_b0428</name>
</gene>
<dbReference type="GO" id="GO:0043565">
    <property type="term" value="F:sequence-specific DNA binding"/>
    <property type="evidence" value="ECO:0007669"/>
    <property type="project" value="TreeGrafter"/>
</dbReference>
<evidence type="ECO:0000256" key="2">
    <source>
        <dbReference type="ARBA" id="ARBA00023015"/>
    </source>
</evidence>
<keyword evidence="9" id="KW-1185">Reference proteome</keyword>
<dbReference type="EMBL" id="AQGW01000025">
    <property type="protein sequence ID" value="MBE0384452.1"/>
    <property type="molecule type" value="Genomic_DNA"/>
</dbReference>
<organism evidence="7 8">
    <name type="scientific">Pseudoalteromonas carrageenovora IAM 12662</name>
    <dbReference type="NCBI Taxonomy" id="1314868"/>
    <lineage>
        <taxon>Bacteria</taxon>
        <taxon>Pseudomonadati</taxon>
        <taxon>Pseudomonadota</taxon>
        <taxon>Gammaproteobacteria</taxon>
        <taxon>Alteromonadales</taxon>
        <taxon>Pseudoalteromonadaceae</taxon>
        <taxon>Pseudoalteromonas</taxon>
    </lineage>
</organism>
<dbReference type="PANTHER" id="PTHR30537">
    <property type="entry name" value="HTH-TYPE TRANSCRIPTIONAL REGULATOR"/>
    <property type="match status" value="1"/>
</dbReference>